<dbReference type="Gene3D" id="2.40.420.20">
    <property type="match status" value="1"/>
</dbReference>
<gene>
    <name evidence="5" type="ORF">C6Y40_17515</name>
</gene>
<dbReference type="Gene3D" id="2.40.30.170">
    <property type="match status" value="1"/>
</dbReference>
<evidence type="ECO:0000259" key="4">
    <source>
        <dbReference type="Pfam" id="PF25954"/>
    </source>
</evidence>
<comment type="caution">
    <text evidence="5">The sequence shown here is derived from an EMBL/GenBank/DDBJ whole genome shotgun (WGS) entry which is preliminary data.</text>
</comment>
<keyword evidence="2" id="KW-0175">Coiled coil</keyword>
<comment type="similarity">
    <text evidence="1">Belongs to the membrane fusion protein (MFP) (TC 8.A.1) family.</text>
</comment>
<sequence>MTANNSSNQKMEKRLSVTLLVVLIVALIILGNWALNIISAHLSTTNASYARENDKPIPVKVIEVEAAPVKATLVTQATLVENQELPIYPGSNAMVSEVRVQVGDLVKKGDVLVSFYEDQLKAKVELAKSVAEIAEEEYEEAQRNFTRVESLFAKNLVGKDEFTKATLAEKQAKSKLINNQYEVQKAEFEYSQVELKAPVGGVVTAVSAFENTQVRMTMPIITLSVTNPIYVEAKVAQRYFGELSLGQPVSVSLDAFPERTITAEILRLGYEVDRISDTVSVYAKVDNPDLILRPGMGGIATIELAGGSADTLRIPAIALLGSNGRSGFVFVIDEAEKAHLKEVSIIGYEQGYVGIRSGLSPRDRIVVVGQQALKDGDRVEMGNAS</sequence>
<evidence type="ECO:0000256" key="2">
    <source>
        <dbReference type="SAM" id="Coils"/>
    </source>
</evidence>
<dbReference type="PANTHER" id="PTHR30469">
    <property type="entry name" value="MULTIDRUG RESISTANCE PROTEIN MDTA"/>
    <property type="match status" value="1"/>
</dbReference>
<dbReference type="InterPro" id="IPR006143">
    <property type="entry name" value="RND_pump_MFP"/>
</dbReference>
<dbReference type="EMBL" id="PVNP01000190">
    <property type="protein sequence ID" value="PRO72253.1"/>
    <property type="molecule type" value="Genomic_DNA"/>
</dbReference>
<keyword evidence="3" id="KW-1133">Transmembrane helix</keyword>
<dbReference type="GO" id="GO:0015562">
    <property type="term" value="F:efflux transmembrane transporter activity"/>
    <property type="evidence" value="ECO:0007669"/>
    <property type="project" value="TreeGrafter"/>
</dbReference>
<dbReference type="OrthoDB" id="9791520at2"/>
<dbReference type="Proteomes" id="UP000238949">
    <property type="component" value="Unassembled WGS sequence"/>
</dbReference>
<feature type="coiled-coil region" evidence="2">
    <location>
        <begin position="117"/>
        <end position="151"/>
    </location>
</feature>
<dbReference type="Pfam" id="PF25954">
    <property type="entry name" value="Beta-barrel_RND_2"/>
    <property type="match status" value="1"/>
</dbReference>
<reference evidence="6" key="1">
    <citation type="journal article" date="2020" name="Int. J. Syst. Evol. Microbiol.">
        <title>Alteromonas alba sp. nov., a marine bacterium isolated from the seawater of the West Pacific Ocean.</title>
        <authorList>
            <person name="Sun C."/>
            <person name="Wu Y.-H."/>
            <person name="Xamxidin M."/>
            <person name="Cheng H."/>
            <person name="Xu X.-W."/>
        </authorList>
    </citation>
    <scope>NUCLEOTIDE SEQUENCE [LARGE SCALE GENOMIC DNA]</scope>
    <source>
        <strain evidence="6">190</strain>
    </source>
</reference>
<dbReference type="InterPro" id="IPR058792">
    <property type="entry name" value="Beta-barrel_RND_2"/>
</dbReference>
<organism evidence="5 6">
    <name type="scientific">Alteromonas alba</name>
    <dbReference type="NCBI Taxonomy" id="2079529"/>
    <lineage>
        <taxon>Bacteria</taxon>
        <taxon>Pseudomonadati</taxon>
        <taxon>Pseudomonadota</taxon>
        <taxon>Gammaproteobacteria</taxon>
        <taxon>Alteromonadales</taxon>
        <taxon>Alteromonadaceae</taxon>
        <taxon>Alteromonas/Salinimonas group</taxon>
        <taxon>Alteromonas</taxon>
    </lineage>
</organism>
<evidence type="ECO:0000256" key="1">
    <source>
        <dbReference type="ARBA" id="ARBA00009477"/>
    </source>
</evidence>
<dbReference type="RefSeq" id="WP_105935697.1">
    <property type="nucleotide sequence ID" value="NZ_PVNP01000190.1"/>
</dbReference>
<evidence type="ECO:0000313" key="5">
    <source>
        <dbReference type="EMBL" id="PRO72253.1"/>
    </source>
</evidence>
<dbReference type="Gene3D" id="1.10.287.470">
    <property type="entry name" value="Helix hairpin bin"/>
    <property type="match status" value="1"/>
</dbReference>
<dbReference type="GO" id="GO:1990281">
    <property type="term" value="C:efflux pump complex"/>
    <property type="evidence" value="ECO:0007669"/>
    <property type="project" value="TreeGrafter"/>
</dbReference>
<keyword evidence="3" id="KW-0812">Transmembrane</keyword>
<dbReference type="AlphaFoldDB" id="A0A2S9V745"/>
<feature type="domain" description="CusB-like beta-barrel" evidence="4">
    <location>
        <begin position="229"/>
        <end position="297"/>
    </location>
</feature>
<feature type="transmembrane region" description="Helical" evidence="3">
    <location>
        <begin position="15"/>
        <end position="35"/>
    </location>
</feature>
<dbReference type="PANTHER" id="PTHR30469:SF15">
    <property type="entry name" value="HLYD FAMILY OF SECRETION PROTEINS"/>
    <property type="match status" value="1"/>
</dbReference>
<dbReference type="SUPFAM" id="SSF111369">
    <property type="entry name" value="HlyD-like secretion proteins"/>
    <property type="match status" value="1"/>
</dbReference>
<protein>
    <recommendedName>
        <fullName evidence="4">CusB-like beta-barrel domain-containing protein</fullName>
    </recommendedName>
</protein>
<proteinExistence type="inferred from homology"/>
<accession>A0A2S9V745</accession>
<dbReference type="Gene3D" id="2.40.50.100">
    <property type="match status" value="1"/>
</dbReference>
<name>A0A2S9V745_9ALTE</name>
<dbReference type="NCBIfam" id="TIGR01730">
    <property type="entry name" value="RND_mfp"/>
    <property type="match status" value="1"/>
</dbReference>
<evidence type="ECO:0000313" key="6">
    <source>
        <dbReference type="Proteomes" id="UP000238949"/>
    </source>
</evidence>
<evidence type="ECO:0000256" key="3">
    <source>
        <dbReference type="SAM" id="Phobius"/>
    </source>
</evidence>
<keyword evidence="6" id="KW-1185">Reference proteome</keyword>
<keyword evidence="3" id="KW-0472">Membrane</keyword>